<reference evidence="3" key="1">
    <citation type="journal article" date="2013" name="Science">
        <title>The Amborella genome and the evolution of flowering plants.</title>
        <authorList>
            <consortium name="Amborella Genome Project"/>
        </authorList>
    </citation>
    <scope>NUCLEOTIDE SEQUENCE [LARGE SCALE GENOMIC DNA]</scope>
</reference>
<evidence type="ECO:0000313" key="3">
    <source>
        <dbReference type="Proteomes" id="UP000017836"/>
    </source>
</evidence>
<dbReference type="KEGG" id="atr:18432429"/>
<dbReference type="AlphaFoldDB" id="W1P351"/>
<evidence type="ECO:0000313" key="2">
    <source>
        <dbReference type="EMBL" id="ERN04272.1"/>
    </source>
</evidence>
<dbReference type="Gramene" id="ERN04272">
    <property type="protein sequence ID" value="ERN04272"/>
    <property type="gene ID" value="AMTR_s00077p00167440"/>
</dbReference>
<dbReference type="OrthoDB" id="19657at2759"/>
<name>W1P351_AMBTC</name>
<dbReference type="Gene3D" id="3.40.50.1820">
    <property type="entry name" value="alpha/beta hydrolase"/>
    <property type="match status" value="1"/>
</dbReference>
<feature type="domain" description="AB hydrolase-1" evidence="1">
    <location>
        <begin position="181"/>
        <end position="494"/>
    </location>
</feature>
<dbReference type="PANTHER" id="PTHR43689">
    <property type="entry name" value="HYDROLASE"/>
    <property type="match status" value="1"/>
</dbReference>
<dbReference type="SUPFAM" id="SSF53474">
    <property type="entry name" value="alpha/beta-Hydrolases"/>
    <property type="match status" value="1"/>
</dbReference>
<evidence type="ECO:0000259" key="1">
    <source>
        <dbReference type="Pfam" id="PF12697"/>
    </source>
</evidence>
<proteinExistence type="predicted"/>
<dbReference type="Pfam" id="PF12697">
    <property type="entry name" value="Abhydrolase_6"/>
    <property type="match status" value="1"/>
</dbReference>
<dbReference type="GO" id="GO:0016787">
    <property type="term" value="F:hydrolase activity"/>
    <property type="evidence" value="ECO:0000318"/>
    <property type="project" value="GO_Central"/>
</dbReference>
<sequence length="518" mass="56841">MSGTLKLISVDTCFPVIHRRKIAFSTKFPGLFGGNSVCCKRPGLVSVTCGLNSMEEGRNGGGFSGDFSVVLWGLRVLNSLHERRKTCRKAAELSGSGGGFAGEYTDMEMKPKKRTVAGIDQDELLDPSMLADPDSCFCEFKGVKIHHKVCDNEEVNNPSLSSNTLTFDSASSAGKPGCPMILLHGFGASVFSWDLVMRPLARVAGSKVLAFDRPAFGLTSRMEVGRSGDATPLNPYSMAFSVLATLSFIDTLKTGKAILMGHSAGCLVAVNTYFEAPERIAALILVAPAILAPLLPQKVVRKDQVGEEIQMVDDGFPSNNQENLFSWIGKILSKLCSYVANTLMRLLRGMMDMVSGLFRNVLCAILRSRFALALVRIIIDKFGIAAVRNAWYDVNRVTDEVLRGYIKPLRTRSWDRALLEYMISMLMDSTSGSKPPLQKRLAEITCPVLIITGDSDRLVPAKNAKRLSIAIPGSQFEVIKNCGHLPHEERPEEFLCIVEKFLQRIFGIPEEQFIQAMA</sequence>
<organism evidence="2 3">
    <name type="scientific">Amborella trichopoda</name>
    <dbReference type="NCBI Taxonomy" id="13333"/>
    <lineage>
        <taxon>Eukaryota</taxon>
        <taxon>Viridiplantae</taxon>
        <taxon>Streptophyta</taxon>
        <taxon>Embryophyta</taxon>
        <taxon>Tracheophyta</taxon>
        <taxon>Spermatophyta</taxon>
        <taxon>Magnoliopsida</taxon>
        <taxon>Amborellales</taxon>
        <taxon>Amborellaceae</taxon>
        <taxon>Amborella</taxon>
    </lineage>
</organism>
<protein>
    <recommendedName>
        <fullName evidence="1">AB hydrolase-1 domain-containing protein</fullName>
    </recommendedName>
</protein>
<keyword evidence="3" id="KW-1185">Reference proteome</keyword>
<dbReference type="InterPro" id="IPR000073">
    <property type="entry name" value="AB_hydrolase_1"/>
</dbReference>
<dbReference type="EMBL" id="KI394293">
    <property type="protein sequence ID" value="ERN04272.1"/>
    <property type="molecule type" value="Genomic_DNA"/>
</dbReference>
<dbReference type="HOGENOM" id="CLU_020336_48_0_1"/>
<gene>
    <name evidence="2" type="ORF">AMTR_s00077p00167440</name>
</gene>
<accession>W1P351</accession>
<dbReference type="InterPro" id="IPR029058">
    <property type="entry name" value="AB_hydrolase_fold"/>
</dbReference>
<dbReference type="eggNOG" id="KOG1454">
    <property type="taxonomic scope" value="Eukaryota"/>
</dbReference>
<dbReference type="STRING" id="13333.W1P351"/>
<dbReference type="Proteomes" id="UP000017836">
    <property type="component" value="Unassembled WGS sequence"/>
</dbReference>
<dbReference type="OMA" id="CFCEFNG"/>
<dbReference type="PANTHER" id="PTHR43689:SF1">
    <property type="entry name" value="ALPHA_BETA-HYDROLASES SUPERFAMILY PROTEIN"/>
    <property type="match status" value="1"/>
</dbReference>